<dbReference type="AlphaFoldDB" id="A0A934VHX5"/>
<gene>
    <name evidence="2" type="ORF">JIN78_10315</name>
</gene>
<comment type="caution">
    <text evidence="2">The sequence shown here is derived from an EMBL/GenBank/DDBJ whole genome shotgun (WGS) entry which is preliminary data.</text>
</comment>
<keyword evidence="1" id="KW-0175">Coiled coil</keyword>
<protein>
    <recommendedName>
        <fullName evidence="4">Cell division protein FtsB</fullName>
    </recommendedName>
</protein>
<dbReference type="EMBL" id="JAENIO010000024">
    <property type="protein sequence ID" value="MBK1834453.1"/>
    <property type="molecule type" value="Genomic_DNA"/>
</dbReference>
<dbReference type="RefSeq" id="WP_377174675.1">
    <property type="nucleotide sequence ID" value="NZ_JBHUJA010000058.1"/>
</dbReference>
<evidence type="ECO:0000256" key="1">
    <source>
        <dbReference type="SAM" id="Coils"/>
    </source>
</evidence>
<organism evidence="2 3">
    <name type="scientific">Roseibacillus ishigakijimensis</name>
    <dbReference type="NCBI Taxonomy" id="454146"/>
    <lineage>
        <taxon>Bacteria</taxon>
        <taxon>Pseudomonadati</taxon>
        <taxon>Verrucomicrobiota</taxon>
        <taxon>Verrucomicrobiia</taxon>
        <taxon>Verrucomicrobiales</taxon>
        <taxon>Verrucomicrobiaceae</taxon>
        <taxon>Roseibacillus</taxon>
    </lineage>
</organism>
<evidence type="ECO:0000313" key="2">
    <source>
        <dbReference type="EMBL" id="MBK1834453.1"/>
    </source>
</evidence>
<evidence type="ECO:0000313" key="3">
    <source>
        <dbReference type="Proteomes" id="UP000604083"/>
    </source>
</evidence>
<feature type="coiled-coil region" evidence="1">
    <location>
        <begin position="86"/>
        <end position="124"/>
    </location>
</feature>
<reference evidence="2" key="1">
    <citation type="submission" date="2021-01" db="EMBL/GenBank/DDBJ databases">
        <title>Modified the classification status of verrucomicrobia.</title>
        <authorList>
            <person name="Feng X."/>
        </authorList>
    </citation>
    <scope>NUCLEOTIDE SEQUENCE</scope>
    <source>
        <strain evidence="2">KCTC 12986</strain>
    </source>
</reference>
<evidence type="ECO:0008006" key="4">
    <source>
        <dbReference type="Google" id="ProtNLM"/>
    </source>
</evidence>
<sequence>MSRFYFAFVKQLAQSAAMAARKKTTARRAGRSKATARKRVPSRQVMEARTQSIAFLNRCALVLLLFLICVAVGVTAYPQWKELQRLEGDLAAVEALEKEALALEDQKERELRALRDDREFQELRGRDLLDLYRPGETVIRIRRD</sequence>
<keyword evidence="3" id="KW-1185">Reference proteome</keyword>
<accession>A0A934VHX5</accession>
<dbReference type="Proteomes" id="UP000604083">
    <property type="component" value="Unassembled WGS sequence"/>
</dbReference>
<proteinExistence type="predicted"/>
<name>A0A934VHX5_9BACT</name>